<reference evidence="4" key="1">
    <citation type="submission" date="2018-07" db="EMBL/GenBank/DDBJ databases">
        <title>Streptacidiphilus bronchialis DSM 106435 chromosome.</title>
        <authorList>
            <person name="Batra D."/>
            <person name="Gulvik C.A."/>
        </authorList>
    </citation>
    <scope>NUCLEOTIDE SEQUENCE [LARGE SCALE GENOMIC DNA]</scope>
    <source>
        <strain evidence="4">DSM 106435</strain>
    </source>
</reference>
<evidence type="ECO:0000313" key="4">
    <source>
        <dbReference type="Proteomes" id="UP000249340"/>
    </source>
</evidence>
<evidence type="ECO:0000313" key="3">
    <source>
        <dbReference type="EMBL" id="AXI79332.1"/>
    </source>
</evidence>
<sequence length="180" mass="18637">MPATPHPARPARLAPLALLCAALLCGCVSTTPRDVRTTDPAGVTARATPTWSPDGEDGRPVEHYGVAETGPDGTDSSRPAPSSAAAPSPGTPHPSTPGPNTPRPHAPQPHTPQAHEPQAHKPQAHDPQPHAPQAHHSGGQPGPRTGGRPVGKVSVCDLGTRYGRWPAGSSEERTCHRIYG</sequence>
<feature type="region of interest" description="Disordered" evidence="1">
    <location>
        <begin position="31"/>
        <end position="180"/>
    </location>
</feature>
<evidence type="ECO:0000256" key="2">
    <source>
        <dbReference type="SAM" id="SignalP"/>
    </source>
</evidence>
<evidence type="ECO:0000256" key="1">
    <source>
        <dbReference type="SAM" id="MobiDB-lite"/>
    </source>
</evidence>
<dbReference type="KEGG" id="stri:C7M71_019835"/>
<feature type="compositionally biased region" description="Pro residues" evidence="1">
    <location>
        <begin position="89"/>
        <end position="110"/>
    </location>
</feature>
<protein>
    <recommendedName>
        <fullName evidence="5">Lipoprotein</fullName>
    </recommendedName>
</protein>
<accession>A0A345T027</accession>
<gene>
    <name evidence="3" type="ORF">C7M71_019835</name>
</gene>
<keyword evidence="4" id="KW-1185">Reference proteome</keyword>
<evidence type="ECO:0008006" key="5">
    <source>
        <dbReference type="Google" id="ProtNLM"/>
    </source>
</evidence>
<feature type="compositionally biased region" description="Gly residues" evidence="1">
    <location>
        <begin position="139"/>
        <end position="149"/>
    </location>
</feature>
<dbReference type="AlphaFoldDB" id="A0A345T027"/>
<feature type="compositionally biased region" description="Basic and acidic residues" evidence="1">
    <location>
        <begin position="170"/>
        <end position="180"/>
    </location>
</feature>
<feature type="compositionally biased region" description="Low complexity" evidence="1">
    <location>
        <begin position="76"/>
        <end position="88"/>
    </location>
</feature>
<dbReference type="EMBL" id="CP031264">
    <property type="protein sequence ID" value="AXI79332.1"/>
    <property type="molecule type" value="Genomic_DNA"/>
</dbReference>
<feature type="compositionally biased region" description="Basic and acidic residues" evidence="1">
    <location>
        <begin position="117"/>
        <end position="128"/>
    </location>
</feature>
<dbReference type="RefSeq" id="WP_111492138.1">
    <property type="nucleotide sequence ID" value="NZ_CP031264.1"/>
</dbReference>
<name>A0A345T027_9ACTN</name>
<proteinExistence type="predicted"/>
<keyword evidence="2" id="KW-0732">Signal</keyword>
<feature type="chain" id="PRO_5039317735" description="Lipoprotein" evidence="2">
    <location>
        <begin position="31"/>
        <end position="180"/>
    </location>
</feature>
<dbReference type="Proteomes" id="UP000249340">
    <property type="component" value="Chromosome"/>
</dbReference>
<feature type="signal peptide" evidence="2">
    <location>
        <begin position="1"/>
        <end position="30"/>
    </location>
</feature>
<organism evidence="3 4">
    <name type="scientific">Peterkaempfera bronchialis</name>
    <dbReference type="NCBI Taxonomy" id="2126346"/>
    <lineage>
        <taxon>Bacteria</taxon>
        <taxon>Bacillati</taxon>
        <taxon>Actinomycetota</taxon>
        <taxon>Actinomycetes</taxon>
        <taxon>Kitasatosporales</taxon>
        <taxon>Streptomycetaceae</taxon>
        <taxon>Peterkaempfera</taxon>
    </lineage>
</organism>